<dbReference type="PANTHER" id="PTHR32027:SF9">
    <property type="entry name" value="BLL3847 PROTEIN"/>
    <property type="match status" value="1"/>
</dbReference>
<dbReference type="InterPro" id="IPR052349">
    <property type="entry name" value="Metallo-hydrolase_Enzymes"/>
</dbReference>
<dbReference type="Gene3D" id="2.30.40.10">
    <property type="entry name" value="Urease, subunit C, domain 1"/>
    <property type="match status" value="1"/>
</dbReference>
<dbReference type="InterPro" id="IPR013108">
    <property type="entry name" value="Amidohydro_3"/>
</dbReference>
<dbReference type="SUPFAM" id="SSF51556">
    <property type="entry name" value="Metallo-dependent hydrolases"/>
    <property type="match status" value="1"/>
</dbReference>
<dbReference type="InterPro" id="IPR032466">
    <property type="entry name" value="Metal_Hydrolase"/>
</dbReference>
<dbReference type="AlphaFoldDB" id="A0A5C4VKW0"/>
<protein>
    <submittedName>
        <fullName evidence="2">Amidohydrolase family protein</fullName>
    </submittedName>
</protein>
<name>A0A5C4VKW0_9ACTN</name>
<keyword evidence="2" id="KW-0378">Hydrolase</keyword>
<evidence type="ECO:0000313" key="3">
    <source>
        <dbReference type="Proteomes" id="UP000313231"/>
    </source>
</evidence>
<dbReference type="GO" id="GO:0016814">
    <property type="term" value="F:hydrolase activity, acting on carbon-nitrogen (but not peptide) bonds, in cyclic amidines"/>
    <property type="evidence" value="ECO:0007669"/>
    <property type="project" value="TreeGrafter"/>
</dbReference>
<dbReference type="EMBL" id="VDMP01000027">
    <property type="protein sequence ID" value="TNM36483.1"/>
    <property type="molecule type" value="Genomic_DNA"/>
</dbReference>
<comment type="caution">
    <text evidence="2">The sequence shown here is derived from an EMBL/GenBank/DDBJ whole genome shotgun (WGS) entry which is preliminary data.</text>
</comment>
<gene>
    <name evidence="2" type="ORF">FHP29_20325</name>
</gene>
<evidence type="ECO:0000259" key="1">
    <source>
        <dbReference type="Pfam" id="PF07969"/>
    </source>
</evidence>
<dbReference type="Proteomes" id="UP000313231">
    <property type="component" value="Unassembled WGS sequence"/>
</dbReference>
<evidence type="ECO:0000313" key="2">
    <source>
        <dbReference type="EMBL" id="TNM36483.1"/>
    </source>
</evidence>
<sequence length="400" mass="42378">MTRTTLLNCRIDGDDKQHDLHLADGVIAEIVPSTGADPGLPADEVVDVAGKIVLPSFVDGHCHADKSLWGEPWSRRDSVEISMDQMFEDTLRQWAEVSTPVHTRAGAFMRECVAHGSTHLRAFADVDPAIGLEGVHAMLALKQELAAAADIEVVAFPQLGLLRRPGNDALLEEALREGADAVGGLDPAGVDGDAGKVLDTVFGLADKHGAKVDFHMHEEGELGLWLMKQIAQRTVALGMQGKVTLCDVFSLAYLDREATKAAGTVLAEAGITVAVGVHGLLPVPDVLTLHEVGVGMCLGSDSSRSQWSPWGDGDMLSRATFLAYKSYFRRDVDLEFALSLTNRLGRAGLGLAANEVRVGDPADLVVLPGQALGEIVVSPPSGRLVLKAGAVVARDGVLVD</sequence>
<dbReference type="PANTHER" id="PTHR32027">
    <property type="entry name" value="CYTOSINE DEAMINASE"/>
    <property type="match status" value="1"/>
</dbReference>
<feature type="domain" description="Amidohydrolase 3" evidence="1">
    <location>
        <begin position="103"/>
        <end position="393"/>
    </location>
</feature>
<organism evidence="2 3">
    <name type="scientific">Nocardioides albidus</name>
    <dbReference type="NCBI Taxonomy" id="1517589"/>
    <lineage>
        <taxon>Bacteria</taxon>
        <taxon>Bacillati</taxon>
        <taxon>Actinomycetota</taxon>
        <taxon>Actinomycetes</taxon>
        <taxon>Propionibacteriales</taxon>
        <taxon>Nocardioidaceae</taxon>
        <taxon>Nocardioides</taxon>
    </lineage>
</organism>
<dbReference type="CDD" id="cd01293">
    <property type="entry name" value="Bact_CD"/>
    <property type="match status" value="1"/>
</dbReference>
<proteinExistence type="predicted"/>
<reference evidence="2 3" key="1">
    <citation type="journal article" date="2016" name="Int. J. Syst. Evol. Microbiol.">
        <title>Nocardioides albidus sp. nov., an actinobacterium isolated from garden soil.</title>
        <authorList>
            <person name="Singh H."/>
            <person name="Du J."/>
            <person name="Trinh H."/>
            <person name="Won K."/>
            <person name="Yang J.E."/>
            <person name="Yin C."/>
            <person name="Kook M."/>
            <person name="Yi T.H."/>
        </authorList>
    </citation>
    <scope>NUCLEOTIDE SEQUENCE [LARGE SCALE GENOMIC DNA]</scope>
    <source>
        <strain evidence="2 3">CCTCC AB 2015297</strain>
    </source>
</reference>
<keyword evidence="3" id="KW-1185">Reference proteome</keyword>
<dbReference type="OrthoDB" id="3366604at2"/>
<dbReference type="InterPro" id="IPR011059">
    <property type="entry name" value="Metal-dep_hydrolase_composite"/>
</dbReference>
<dbReference type="Pfam" id="PF07969">
    <property type="entry name" value="Amidohydro_3"/>
    <property type="match status" value="1"/>
</dbReference>
<dbReference type="SUPFAM" id="SSF51338">
    <property type="entry name" value="Composite domain of metallo-dependent hydrolases"/>
    <property type="match status" value="1"/>
</dbReference>
<dbReference type="Gene3D" id="3.20.20.140">
    <property type="entry name" value="Metal-dependent hydrolases"/>
    <property type="match status" value="1"/>
</dbReference>
<dbReference type="RefSeq" id="WP_139624668.1">
    <property type="nucleotide sequence ID" value="NZ_VDMP01000027.1"/>
</dbReference>
<accession>A0A5C4VKW0</accession>